<dbReference type="InterPro" id="IPR002826">
    <property type="entry name" value="MptE-like"/>
</dbReference>
<dbReference type="Gene3D" id="1.25.40.10">
    <property type="entry name" value="Tetratricopeptide repeat domain"/>
    <property type="match status" value="1"/>
</dbReference>
<sequence length="819" mass="92642">MSVSLDVTINAFNDRYLTELHQSQFSRQPAVEVLQQRFSRVLFDSKVLYLIIGTDSGLLSQYVSESDKPDNTRYVFIELPEIIERLGLETQPHPQVRIETPDSWERALEDFHFNEYAFLDRVRVYRSLAAQSDYTKCYGPLIWDTEQKSINLCWSQAYSLGLKAFLQTQLLNVADYQIPSGVLEGQYKEQTALILAAGPSLNDHFEWIRQNRERIYILAVSRIAKILIREKITPDFFVHVDPQDIAFNVSKEALQLSEQVPLIAANHAQPLLVSQWQSNVYFSGTRLPWESNLNEPTLDLHGPTVTNVALSSAIAMGFTRILFAGLDLCFDKQGFSHAKGSNEASSGPSLRSDTRRVKTNLGEEADTSPDYFAAIEALEAQAASAHEHDIQLINLSGNAARINGIDYISTNQLTFPPTQRVSVKVSSPTPEQRHLYLLALREQLGSVQQSFMKAQAAADKAKELSPLLLTQNGSINPEIQQKLNAYEAEIESLSPPMMRFCKVYGLGEFLADTNHKDADQWTHIDILDFGKRYFGTFSHILKEVIQLLEFVGDKISLRLEELSISPNIDALCKGWIKESAFLRADSWLKNHKVNFDLNTIEELRSKMKGEFESLTLKAESADQARCNGGATPYQLVDKATRMLQRNRIEELKSILSFLESNDRPEFHSGYTSLIKAYIAELEGHNQDAIREHQSIIEAQHMDIMEASLQRVLAISSAEKNHAQTLQAIECLSLISPHYLKHYGKFQRTAGDLAGAIESMTRHYEFFPNDTYNLLNLADIYISISEFKAARIVLEEALHHQPDNLAAKRLLSELPLLDND</sequence>
<dbReference type="InterPro" id="IPR019734">
    <property type="entry name" value="TPR_rpt"/>
</dbReference>
<dbReference type="Proteomes" id="UP000629025">
    <property type="component" value="Unassembled WGS sequence"/>
</dbReference>
<organism evidence="3 4">
    <name type="scientific">Marinobacterium zhoushanense</name>
    <dbReference type="NCBI Taxonomy" id="1679163"/>
    <lineage>
        <taxon>Bacteria</taxon>
        <taxon>Pseudomonadati</taxon>
        <taxon>Pseudomonadota</taxon>
        <taxon>Gammaproteobacteria</taxon>
        <taxon>Oceanospirillales</taxon>
        <taxon>Oceanospirillaceae</taxon>
        <taxon>Marinobacterium</taxon>
    </lineage>
</organism>
<evidence type="ECO:0000259" key="2">
    <source>
        <dbReference type="Pfam" id="PF01973"/>
    </source>
</evidence>
<keyword evidence="4" id="KW-1185">Reference proteome</keyword>
<accession>A0ABQ1KTW7</accession>
<name>A0ABQ1KTW7_9GAMM</name>
<dbReference type="Pfam" id="PF14559">
    <property type="entry name" value="TPR_19"/>
    <property type="match status" value="1"/>
</dbReference>
<dbReference type="SUPFAM" id="SSF48452">
    <property type="entry name" value="TPR-like"/>
    <property type="match status" value="1"/>
</dbReference>
<keyword evidence="1" id="KW-0802">TPR repeat</keyword>
<feature type="repeat" description="TPR" evidence="1">
    <location>
        <begin position="770"/>
        <end position="803"/>
    </location>
</feature>
<evidence type="ECO:0000313" key="3">
    <source>
        <dbReference type="EMBL" id="GGC07659.1"/>
    </source>
</evidence>
<reference evidence="4" key="1">
    <citation type="journal article" date="2019" name="Int. J. Syst. Evol. Microbiol.">
        <title>The Global Catalogue of Microorganisms (GCM) 10K type strain sequencing project: providing services to taxonomists for standard genome sequencing and annotation.</title>
        <authorList>
            <consortium name="The Broad Institute Genomics Platform"/>
            <consortium name="The Broad Institute Genome Sequencing Center for Infectious Disease"/>
            <person name="Wu L."/>
            <person name="Ma J."/>
        </authorList>
    </citation>
    <scope>NUCLEOTIDE SEQUENCE [LARGE SCALE GENOMIC DNA]</scope>
    <source>
        <strain evidence="4">CGMCC 1.15341</strain>
    </source>
</reference>
<dbReference type="RefSeq" id="WP_188751148.1">
    <property type="nucleotide sequence ID" value="NZ_BMIJ01000008.1"/>
</dbReference>
<comment type="caution">
    <text evidence="3">The sequence shown here is derived from an EMBL/GenBank/DDBJ whole genome shotgun (WGS) entry which is preliminary data.</text>
</comment>
<dbReference type="EMBL" id="BMIJ01000008">
    <property type="protein sequence ID" value="GGC07659.1"/>
    <property type="molecule type" value="Genomic_DNA"/>
</dbReference>
<proteinExistence type="predicted"/>
<dbReference type="PANTHER" id="PTHR41786:SF1">
    <property type="entry name" value="6-HYDROXYMETHYLPTERIN DIPHOSPHOKINASE MPTE-LIKE DOMAIN-CONTAINING PROTEIN"/>
    <property type="match status" value="1"/>
</dbReference>
<protein>
    <recommendedName>
        <fullName evidence="2">6-hydroxymethylpterin diphosphokinase MptE-like domain-containing protein</fullName>
    </recommendedName>
</protein>
<gene>
    <name evidence="3" type="ORF">GCM10011352_37430</name>
</gene>
<dbReference type="PANTHER" id="PTHR41786">
    <property type="entry name" value="MOTILITY ACCESSORY FACTOR MAF"/>
    <property type="match status" value="1"/>
</dbReference>
<evidence type="ECO:0000256" key="1">
    <source>
        <dbReference type="PROSITE-ProRule" id="PRU00339"/>
    </source>
</evidence>
<dbReference type="InterPro" id="IPR011990">
    <property type="entry name" value="TPR-like_helical_dom_sf"/>
</dbReference>
<dbReference type="Pfam" id="PF01973">
    <property type="entry name" value="MptE-like"/>
    <property type="match status" value="1"/>
</dbReference>
<feature type="domain" description="6-hydroxymethylpterin diphosphokinase MptE-like" evidence="2">
    <location>
        <begin position="180"/>
        <end position="332"/>
    </location>
</feature>
<dbReference type="PROSITE" id="PS50005">
    <property type="entry name" value="TPR"/>
    <property type="match status" value="1"/>
</dbReference>
<evidence type="ECO:0000313" key="4">
    <source>
        <dbReference type="Proteomes" id="UP000629025"/>
    </source>
</evidence>